<dbReference type="PANTHER" id="PTHR34001">
    <property type="entry name" value="BLL7405 PROTEIN"/>
    <property type="match status" value="1"/>
</dbReference>
<dbReference type="InterPro" id="IPR027385">
    <property type="entry name" value="Beta-barrel_OMP"/>
</dbReference>
<dbReference type="InterPro" id="IPR011250">
    <property type="entry name" value="OMP/PagP_B-barrel"/>
</dbReference>
<evidence type="ECO:0000256" key="2">
    <source>
        <dbReference type="ARBA" id="ARBA00022729"/>
    </source>
</evidence>
<dbReference type="RefSeq" id="WP_244022163.1">
    <property type="nucleotide sequence ID" value="NZ_JALHLF010000065.1"/>
</dbReference>
<organism evidence="7 8">
    <name type="scientific">Novosphingobium organovorum</name>
    <dbReference type="NCBI Taxonomy" id="2930092"/>
    <lineage>
        <taxon>Bacteria</taxon>
        <taxon>Pseudomonadati</taxon>
        <taxon>Pseudomonadota</taxon>
        <taxon>Alphaproteobacteria</taxon>
        <taxon>Sphingomonadales</taxon>
        <taxon>Sphingomonadaceae</taxon>
        <taxon>Novosphingobium</taxon>
    </lineage>
</organism>
<evidence type="ECO:0000259" key="6">
    <source>
        <dbReference type="Pfam" id="PF13505"/>
    </source>
</evidence>
<gene>
    <name evidence="7" type="ORF">MTR62_14450</name>
</gene>
<dbReference type="Gene3D" id="2.40.160.20">
    <property type="match status" value="1"/>
</dbReference>
<protein>
    <submittedName>
        <fullName evidence="7">Porin family protein</fullName>
    </submittedName>
</protein>
<evidence type="ECO:0000313" key="7">
    <source>
        <dbReference type="EMBL" id="MCJ2183886.1"/>
    </source>
</evidence>
<reference evidence="7" key="1">
    <citation type="submission" date="2022-03" db="EMBL/GenBank/DDBJ databases">
        <title>Identification of a novel bacterium isolated from mangrove sediments.</title>
        <authorList>
            <person name="Pan X."/>
        </authorList>
    </citation>
    <scope>NUCLEOTIDE SEQUENCE</scope>
    <source>
        <strain evidence="7">B1949</strain>
    </source>
</reference>
<keyword evidence="8" id="KW-1185">Reference proteome</keyword>
<comment type="caution">
    <text evidence="7">The sequence shown here is derived from an EMBL/GenBank/DDBJ whole genome shotgun (WGS) entry which is preliminary data.</text>
</comment>
<dbReference type="Pfam" id="PF13505">
    <property type="entry name" value="OMP_b-brl"/>
    <property type="match status" value="1"/>
</dbReference>
<keyword evidence="2 5" id="KW-0732">Signal</keyword>
<feature type="chain" id="PRO_5046741141" evidence="5">
    <location>
        <begin position="23"/>
        <end position="195"/>
    </location>
</feature>
<evidence type="ECO:0000256" key="1">
    <source>
        <dbReference type="ARBA" id="ARBA00004370"/>
    </source>
</evidence>
<evidence type="ECO:0000256" key="5">
    <source>
        <dbReference type="SAM" id="SignalP"/>
    </source>
</evidence>
<name>A0ABT0BGF2_9SPHN</name>
<dbReference type="InterPro" id="IPR051692">
    <property type="entry name" value="OMP-like"/>
</dbReference>
<evidence type="ECO:0000313" key="8">
    <source>
        <dbReference type="Proteomes" id="UP001162881"/>
    </source>
</evidence>
<evidence type="ECO:0000256" key="4">
    <source>
        <dbReference type="ARBA" id="ARBA00038306"/>
    </source>
</evidence>
<feature type="signal peptide" evidence="5">
    <location>
        <begin position="1"/>
        <end position="22"/>
    </location>
</feature>
<dbReference type="SUPFAM" id="SSF56925">
    <property type="entry name" value="OMPA-like"/>
    <property type="match status" value="1"/>
</dbReference>
<dbReference type="PANTHER" id="PTHR34001:SF3">
    <property type="entry name" value="BLL7405 PROTEIN"/>
    <property type="match status" value="1"/>
</dbReference>
<sequence>MQKIALLAAGAALFAVPAIANAQAYVQVESGLDVAQQGGDAKAGFDYGVSAGYDYEIPGGMFVGVQGSYDDSTARSCSHNVYETGDRACLEAERDLAAVVRVGTRIGERNKVYVLGGYANTRVGATYSSASLSDALDGTGFTHLGAHRSLDGFRVGAGYQYDITKSLFVKAEYRYSNYSSDYSRHEGLIAVGTTF</sequence>
<dbReference type="EMBL" id="JALHLF010000065">
    <property type="protein sequence ID" value="MCJ2183886.1"/>
    <property type="molecule type" value="Genomic_DNA"/>
</dbReference>
<comment type="subcellular location">
    <subcellularLocation>
        <location evidence="1">Membrane</location>
    </subcellularLocation>
</comment>
<evidence type="ECO:0000256" key="3">
    <source>
        <dbReference type="ARBA" id="ARBA00023136"/>
    </source>
</evidence>
<feature type="domain" description="Outer membrane protein beta-barrel" evidence="6">
    <location>
        <begin position="7"/>
        <end position="195"/>
    </location>
</feature>
<proteinExistence type="inferred from homology"/>
<accession>A0ABT0BGF2</accession>
<comment type="similarity">
    <text evidence="4">Belongs to the Omp25/RopB family.</text>
</comment>
<dbReference type="Proteomes" id="UP001162881">
    <property type="component" value="Unassembled WGS sequence"/>
</dbReference>
<keyword evidence="3" id="KW-0472">Membrane</keyword>